<evidence type="ECO:0000313" key="3">
    <source>
        <dbReference type="Proteomes" id="UP000681720"/>
    </source>
</evidence>
<sequence length="47" mass="5725">FRETFDKDFNAANWLQLEPYQHSTNKILWTTTNRQAITRPIDLRSMR</sequence>
<protein>
    <submittedName>
        <fullName evidence="2">Uncharacterized protein</fullName>
    </submittedName>
</protein>
<feature type="non-terminal residue" evidence="2">
    <location>
        <position position="1"/>
    </location>
</feature>
<organism evidence="2 3">
    <name type="scientific">Rotaria magnacalcarata</name>
    <dbReference type="NCBI Taxonomy" id="392030"/>
    <lineage>
        <taxon>Eukaryota</taxon>
        <taxon>Metazoa</taxon>
        <taxon>Spiralia</taxon>
        <taxon>Gnathifera</taxon>
        <taxon>Rotifera</taxon>
        <taxon>Eurotatoria</taxon>
        <taxon>Bdelloidea</taxon>
        <taxon>Philodinida</taxon>
        <taxon>Philodinidae</taxon>
        <taxon>Rotaria</taxon>
    </lineage>
</organism>
<dbReference type="EMBL" id="CAJOBH010183733">
    <property type="protein sequence ID" value="CAF4946098.1"/>
    <property type="molecule type" value="Genomic_DNA"/>
</dbReference>
<dbReference type="Proteomes" id="UP000681967">
    <property type="component" value="Unassembled WGS sequence"/>
</dbReference>
<evidence type="ECO:0000313" key="1">
    <source>
        <dbReference type="EMBL" id="CAF4946098.1"/>
    </source>
</evidence>
<evidence type="ECO:0000313" key="2">
    <source>
        <dbReference type="EMBL" id="CAF5117587.1"/>
    </source>
</evidence>
<dbReference type="AlphaFoldDB" id="A0A8S3FE38"/>
<name>A0A8S3FE38_9BILA</name>
<comment type="caution">
    <text evidence="2">The sequence shown here is derived from an EMBL/GenBank/DDBJ whole genome shotgun (WGS) entry which is preliminary data.</text>
</comment>
<gene>
    <name evidence="1" type="ORF">BYL167_LOCUS53821</name>
    <name evidence="2" type="ORF">GIL414_LOCUS63403</name>
</gene>
<accession>A0A8S3FE38</accession>
<reference evidence="2" key="1">
    <citation type="submission" date="2021-02" db="EMBL/GenBank/DDBJ databases">
        <authorList>
            <person name="Nowell W R."/>
        </authorList>
    </citation>
    <scope>NUCLEOTIDE SEQUENCE</scope>
</reference>
<proteinExistence type="predicted"/>
<dbReference type="EMBL" id="CAJOBJ010263199">
    <property type="protein sequence ID" value="CAF5117587.1"/>
    <property type="molecule type" value="Genomic_DNA"/>
</dbReference>
<dbReference type="Proteomes" id="UP000681720">
    <property type="component" value="Unassembled WGS sequence"/>
</dbReference>